<dbReference type="AlphaFoldDB" id="A0A0C2MZY1"/>
<dbReference type="OrthoDB" id="10446118at2759"/>
<dbReference type="EMBL" id="JWZT01001071">
    <property type="protein sequence ID" value="KII72926.1"/>
    <property type="molecule type" value="Genomic_DNA"/>
</dbReference>
<evidence type="ECO:0000313" key="3">
    <source>
        <dbReference type="EMBL" id="KII72926.1"/>
    </source>
</evidence>
<dbReference type="InterPro" id="IPR047775">
    <property type="entry name" value="Stress_YhcN-like"/>
</dbReference>
<keyword evidence="4" id="KW-1185">Reference proteome</keyword>
<feature type="domain" description="YdgH/BhsA/McbA-like" evidence="2">
    <location>
        <begin position="53"/>
        <end position="103"/>
    </location>
</feature>
<comment type="caution">
    <text evidence="3">The sequence shown here is derived from an EMBL/GenBank/DDBJ whole genome shotgun (WGS) entry which is preliminary data.</text>
</comment>
<evidence type="ECO:0000259" key="2">
    <source>
        <dbReference type="Pfam" id="PF07338"/>
    </source>
</evidence>
<dbReference type="Pfam" id="PF07338">
    <property type="entry name" value="YdgH_BhsA-like"/>
    <property type="match status" value="1"/>
</dbReference>
<protein>
    <submittedName>
        <fullName evidence="3">Multiple stress resistance protein BhsA</fullName>
    </submittedName>
</protein>
<accession>A0A0C2MZY1</accession>
<dbReference type="NCBIfam" id="NF033776">
    <property type="entry name" value="stress_YhcN"/>
    <property type="match status" value="1"/>
</dbReference>
<dbReference type="InterPro" id="IPR025543">
    <property type="entry name" value="Dodecin-like"/>
</dbReference>
<name>A0A0C2MZY1_THEKT</name>
<organism evidence="3 4">
    <name type="scientific">Thelohanellus kitauei</name>
    <name type="common">Myxosporean</name>
    <dbReference type="NCBI Taxonomy" id="669202"/>
    <lineage>
        <taxon>Eukaryota</taxon>
        <taxon>Metazoa</taxon>
        <taxon>Cnidaria</taxon>
        <taxon>Myxozoa</taxon>
        <taxon>Myxosporea</taxon>
        <taxon>Bivalvulida</taxon>
        <taxon>Platysporina</taxon>
        <taxon>Myxobolidae</taxon>
        <taxon>Thelohanellus</taxon>
    </lineage>
</organism>
<dbReference type="Gene3D" id="3.30.1660.10">
    <property type="entry name" value="Flavin-binding protein dodecin"/>
    <property type="match status" value="1"/>
</dbReference>
<dbReference type="PANTHER" id="PTHR34156:SF5">
    <property type="entry name" value="OUTER MEMBRANE PROTEIN"/>
    <property type="match status" value="1"/>
</dbReference>
<keyword evidence="1" id="KW-0732">Signal</keyword>
<sequence length="194" mass="20547">MRVTKQRPPTKRFDEVNIMKIKTTVAALSILSVLSFGAFAADSINSEQAQGRQAIGTVSVGAVSSSPMDMHEMLNKKAQEEGASSYRIIEARTGDHWHATAELISPAASGSLKPSAAANIKVGEKIMKSAIIIASLGLASVLSFGANAAGNQVNAEQAQNLQSMGTVSVSQVGSAPMDMRQELAAKRRQQLPYY</sequence>
<dbReference type="Proteomes" id="UP000031668">
    <property type="component" value="Unassembled WGS sequence"/>
</dbReference>
<dbReference type="SUPFAM" id="SSF159871">
    <property type="entry name" value="YdgH-like"/>
    <property type="match status" value="2"/>
</dbReference>
<dbReference type="InterPro" id="IPR036275">
    <property type="entry name" value="YdgH-like_sf"/>
</dbReference>
<gene>
    <name evidence="3" type="ORF">RF11_01318</name>
</gene>
<dbReference type="InterPro" id="IPR051096">
    <property type="entry name" value="BhsA/McbA_stress_biofilm_assoc"/>
</dbReference>
<proteinExistence type="predicted"/>
<reference evidence="3 4" key="1">
    <citation type="journal article" date="2014" name="Genome Biol. Evol.">
        <title>The genome of the myxosporean Thelohanellus kitauei shows adaptations to nutrient acquisition within its fish host.</title>
        <authorList>
            <person name="Yang Y."/>
            <person name="Xiong J."/>
            <person name="Zhou Z."/>
            <person name="Huo F."/>
            <person name="Miao W."/>
            <person name="Ran C."/>
            <person name="Liu Y."/>
            <person name="Zhang J."/>
            <person name="Feng J."/>
            <person name="Wang M."/>
            <person name="Wang M."/>
            <person name="Wang L."/>
            <person name="Yao B."/>
        </authorList>
    </citation>
    <scope>NUCLEOTIDE SEQUENCE [LARGE SCALE GENOMIC DNA]</scope>
    <source>
        <strain evidence="3">Wuqing</strain>
    </source>
</reference>
<evidence type="ECO:0000313" key="4">
    <source>
        <dbReference type="Proteomes" id="UP000031668"/>
    </source>
</evidence>
<dbReference type="PANTHER" id="PTHR34156">
    <property type="entry name" value="OUTER MEMBRANE PROTEIN-RELATED-RELATED"/>
    <property type="match status" value="1"/>
</dbReference>
<evidence type="ECO:0000256" key="1">
    <source>
        <dbReference type="ARBA" id="ARBA00022729"/>
    </source>
</evidence>
<dbReference type="InterPro" id="IPR010854">
    <property type="entry name" value="YdgH/BhsA/McbA-like_dom"/>
</dbReference>